<dbReference type="GO" id="GO:0000978">
    <property type="term" value="F:RNA polymerase II cis-regulatory region sequence-specific DNA binding"/>
    <property type="evidence" value="ECO:0007669"/>
    <property type="project" value="TreeGrafter"/>
</dbReference>
<keyword evidence="1" id="KW-0805">Transcription regulation</keyword>
<dbReference type="PANTHER" id="PTHR47424">
    <property type="entry name" value="REGULATORY PROTEIN GAL4"/>
    <property type="match status" value="1"/>
</dbReference>
<evidence type="ECO:0000256" key="4">
    <source>
        <dbReference type="SAM" id="MobiDB-lite"/>
    </source>
</evidence>
<feature type="domain" description="Xylanolytic transcriptional activator regulatory" evidence="5">
    <location>
        <begin position="308"/>
        <end position="381"/>
    </location>
</feature>
<accession>A0AAE8SZS4</accession>
<feature type="region of interest" description="Disordered" evidence="4">
    <location>
        <begin position="1"/>
        <end position="22"/>
    </location>
</feature>
<gene>
    <name evidence="6" type="ORF">DNG_09955</name>
</gene>
<dbReference type="GO" id="GO:0000435">
    <property type="term" value="P:positive regulation of transcription from RNA polymerase II promoter by galactose"/>
    <property type="evidence" value="ECO:0007669"/>
    <property type="project" value="TreeGrafter"/>
</dbReference>
<evidence type="ECO:0000256" key="2">
    <source>
        <dbReference type="ARBA" id="ARBA00023163"/>
    </source>
</evidence>
<dbReference type="GO" id="GO:0008270">
    <property type="term" value="F:zinc ion binding"/>
    <property type="evidence" value="ECO:0007669"/>
    <property type="project" value="InterPro"/>
</dbReference>
<dbReference type="SMART" id="SM00906">
    <property type="entry name" value="Fungal_trans"/>
    <property type="match status" value="1"/>
</dbReference>
<dbReference type="PANTHER" id="PTHR47424:SF12">
    <property type="entry name" value="TRANSCRIPTION FACTOR ASQA"/>
    <property type="match status" value="1"/>
</dbReference>
<dbReference type="EMBL" id="ONZQ02000019">
    <property type="protein sequence ID" value="SPO07261.1"/>
    <property type="molecule type" value="Genomic_DNA"/>
</dbReference>
<dbReference type="InterPro" id="IPR051127">
    <property type="entry name" value="Fungal_SecMet_Regulators"/>
</dbReference>
<dbReference type="InterPro" id="IPR007219">
    <property type="entry name" value="XnlR_reg_dom"/>
</dbReference>
<protein>
    <recommendedName>
        <fullName evidence="5">Xylanolytic transcriptional activator regulatory domain-containing protein</fullName>
    </recommendedName>
</protein>
<dbReference type="GO" id="GO:0005634">
    <property type="term" value="C:nucleus"/>
    <property type="evidence" value="ECO:0007669"/>
    <property type="project" value="TreeGrafter"/>
</dbReference>
<dbReference type="GO" id="GO:0000981">
    <property type="term" value="F:DNA-binding transcription factor activity, RNA polymerase II-specific"/>
    <property type="evidence" value="ECO:0007669"/>
    <property type="project" value="TreeGrafter"/>
</dbReference>
<evidence type="ECO:0000256" key="1">
    <source>
        <dbReference type="ARBA" id="ARBA00023015"/>
    </source>
</evidence>
<comment type="caution">
    <text evidence="6">The sequence shown here is derived from an EMBL/GenBank/DDBJ whole genome shotgun (WGS) entry which is preliminary data.</text>
</comment>
<name>A0AAE8SZS4_9PEZI</name>
<keyword evidence="2" id="KW-0804">Transcription</keyword>
<evidence type="ECO:0000313" key="6">
    <source>
        <dbReference type="EMBL" id="SPO07261.1"/>
    </source>
</evidence>
<reference evidence="6" key="1">
    <citation type="submission" date="2018-03" db="EMBL/GenBank/DDBJ databases">
        <authorList>
            <person name="Guldener U."/>
        </authorList>
    </citation>
    <scope>NUCLEOTIDE SEQUENCE</scope>
</reference>
<organism evidence="6 7">
    <name type="scientific">Cephalotrichum gorgonifer</name>
    <dbReference type="NCBI Taxonomy" id="2041049"/>
    <lineage>
        <taxon>Eukaryota</taxon>
        <taxon>Fungi</taxon>
        <taxon>Dikarya</taxon>
        <taxon>Ascomycota</taxon>
        <taxon>Pezizomycotina</taxon>
        <taxon>Sordariomycetes</taxon>
        <taxon>Hypocreomycetidae</taxon>
        <taxon>Microascales</taxon>
        <taxon>Microascaceae</taxon>
        <taxon>Cephalotrichum</taxon>
    </lineage>
</organism>
<dbReference type="CDD" id="cd12148">
    <property type="entry name" value="fungal_TF_MHR"/>
    <property type="match status" value="1"/>
</dbReference>
<dbReference type="Proteomes" id="UP001187682">
    <property type="component" value="Unassembled WGS sequence"/>
</dbReference>
<feature type="compositionally biased region" description="Low complexity" evidence="4">
    <location>
        <begin position="55"/>
        <end position="82"/>
    </location>
</feature>
<proteinExistence type="predicted"/>
<evidence type="ECO:0000256" key="3">
    <source>
        <dbReference type="ARBA" id="ARBA00023242"/>
    </source>
</evidence>
<dbReference type="GO" id="GO:0006351">
    <property type="term" value="P:DNA-templated transcription"/>
    <property type="evidence" value="ECO:0007669"/>
    <property type="project" value="InterPro"/>
</dbReference>
<feature type="compositionally biased region" description="Polar residues" evidence="4">
    <location>
        <begin position="1"/>
        <end position="16"/>
    </location>
</feature>
<dbReference type="AlphaFoldDB" id="A0AAE8SZS4"/>
<evidence type="ECO:0000259" key="5">
    <source>
        <dbReference type="SMART" id="SM00906"/>
    </source>
</evidence>
<dbReference type="Pfam" id="PF04082">
    <property type="entry name" value="Fungal_trans"/>
    <property type="match status" value="1"/>
</dbReference>
<feature type="region of interest" description="Disordered" evidence="4">
    <location>
        <begin position="55"/>
        <end position="97"/>
    </location>
</feature>
<sequence>MHEDQTGGNSDATASSKELIRAPREIERLRYQVAKFEDEFNGVDVKLAEGATFTTSASTSTYNSTPESIPTPSKSSIGIKSPIQPPQHLSASDIDAHSTPSWEGIHVATARSDRALHYGPFSTAYFVSRVGAYLASELQPPIIDRTMNLYGTSSMTTSRLAMPSDLTPISTSGGHFLSRSQEEYFVSLFWESYNCTLPIIDEKAFREHYSALWADPTRSQRRPSPLVDIILALCMQYGMGFLPRTTSATSANSEPKAHLEDAQVAGRSYYRRCQALLAPEMESPTLASVQCYLFSAVYLCLASFQNMAYSTLALAIRTAHSLGLYLEAPATLSLGDRELRKRIWWTAITIEAKMSLKLGRPSLAPETGNQAAQLPCPADDPKTVSLAGGRLGSYGPDISWITFTVQSQRLVSAASTTSRLLYDTSGHVLQHKGIQSLYAHPDAMDTCAEVLSSRMGPRLLQEWVSQVPAGMKIARCSPSSLPFSTDRTPLQIDYNAPTWLQRQQLLLELTYHMLCTSLCRPFITFSSPNSRKAYAPFSEKRTGVAVERYALSSVKHAIAHTHIMHQALSESDVLNSWLECFQWQWNATVTMIGFVLAYPMGPSTLGARTAIDKSIEIFQIFKDSYAVAEGAVKLTADMAAKVDAVLNKFRTGLTGPADDPVSPRHDDIVVDHEGGQNTVVMDDMAESQFYAEFIDSVLSVDSFNSFEDFYGDELNFVGL</sequence>
<keyword evidence="7" id="KW-1185">Reference proteome</keyword>
<evidence type="ECO:0000313" key="7">
    <source>
        <dbReference type="Proteomes" id="UP001187682"/>
    </source>
</evidence>
<keyword evidence="3" id="KW-0539">Nucleus</keyword>